<evidence type="ECO:0000313" key="7">
    <source>
        <dbReference type="EMBL" id="MBB5759271.1"/>
    </source>
</evidence>
<dbReference type="Pfam" id="PF02899">
    <property type="entry name" value="Phage_int_SAM_1"/>
    <property type="match status" value="1"/>
</dbReference>
<dbReference type="PANTHER" id="PTHR30629">
    <property type="entry name" value="PROPHAGE INTEGRASE"/>
    <property type="match status" value="1"/>
</dbReference>
<sequence length="410" mass="45433">MPLMTARPWKGPDTGVYHLRQRTPRDLLPRLKGQKVALPVGDAFVTVGVGEVVQASLRTKDTAEARSRHAVADGALKRFWETKRSGPTRLNQRQITALGGLGYQQWARSMADEPGPSEAYIEILRLHAEARSAGKLEQWVGPSVDAMLLKEGLVVDEESRTRLLEAVDQALVQASQLLFRNAEGDYRPDPDAARFPAWQAPQKAPEAAQETITVAALFDRWAAYSADKKAPNTIKRYRGSCRSLIAFVKDRDIRSLTQDDLYAWANHRKDVEEVHASAINRNDLVAASSVFAWAVGLHGGKLLPSNPVTGVSLEEPKQAAKRERTFRDAEVTAILTAASAVQPDERNPTFSAARRWCPWLAAYSGARIAELAHLEKRDIRKEAGIVVMDLRVMKTGEPRTVPLRRPSGAW</sequence>
<evidence type="ECO:0000256" key="1">
    <source>
        <dbReference type="ARBA" id="ARBA00008857"/>
    </source>
</evidence>
<keyword evidence="8" id="KW-1185">Reference proteome</keyword>
<evidence type="ECO:0000256" key="4">
    <source>
        <dbReference type="ARBA" id="ARBA00023172"/>
    </source>
</evidence>
<dbReference type="GO" id="GO:0003677">
    <property type="term" value="F:DNA binding"/>
    <property type="evidence" value="ECO:0007669"/>
    <property type="project" value="UniProtKB-UniRule"/>
</dbReference>
<feature type="domain" description="Core-binding (CB)" evidence="6">
    <location>
        <begin position="212"/>
        <end position="295"/>
    </location>
</feature>
<dbReference type="PANTHER" id="PTHR30629:SF2">
    <property type="entry name" value="PROPHAGE INTEGRASE INTS-RELATED"/>
    <property type="match status" value="1"/>
</dbReference>
<dbReference type="SUPFAM" id="SSF56349">
    <property type="entry name" value="DNA breaking-rejoining enzymes"/>
    <property type="match status" value="1"/>
</dbReference>
<accession>A0A840ZQW7</accession>
<dbReference type="Proteomes" id="UP000583454">
    <property type="component" value="Unassembled WGS sequence"/>
</dbReference>
<dbReference type="InterPro" id="IPR010998">
    <property type="entry name" value="Integrase_recombinase_N"/>
</dbReference>
<keyword evidence="3 5" id="KW-0238">DNA-binding</keyword>
<name>A0A840ZQW7_9HYPH</name>
<dbReference type="AlphaFoldDB" id="A0A840ZQW7"/>
<evidence type="ECO:0000256" key="3">
    <source>
        <dbReference type="ARBA" id="ARBA00023125"/>
    </source>
</evidence>
<keyword evidence="4" id="KW-0233">DNA recombination</keyword>
<dbReference type="InterPro" id="IPR011010">
    <property type="entry name" value="DNA_brk_join_enz"/>
</dbReference>
<organism evidence="7 8">
    <name type="scientific">Methylorubrum rhodinum</name>
    <dbReference type="NCBI Taxonomy" id="29428"/>
    <lineage>
        <taxon>Bacteria</taxon>
        <taxon>Pseudomonadati</taxon>
        <taxon>Pseudomonadota</taxon>
        <taxon>Alphaproteobacteria</taxon>
        <taxon>Hyphomicrobiales</taxon>
        <taxon>Methylobacteriaceae</taxon>
        <taxon>Methylorubrum</taxon>
    </lineage>
</organism>
<comment type="caution">
    <text evidence="7">The sequence shown here is derived from an EMBL/GenBank/DDBJ whole genome shotgun (WGS) entry which is preliminary data.</text>
</comment>
<protein>
    <recommendedName>
        <fullName evidence="6">Core-binding (CB) domain-containing protein</fullName>
    </recommendedName>
</protein>
<evidence type="ECO:0000313" key="8">
    <source>
        <dbReference type="Proteomes" id="UP000583454"/>
    </source>
</evidence>
<keyword evidence="2" id="KW-0229">DNA integration</keyword>
<evidence type="ECO:0000259" key="6">
    <source>
        <dbReference type="PROSITE" id="PS51900"/>
    </source>
</evidence>
<evidence type="ECO:0000256" key="2">
    <source>
        <dbReference type="ARBA" id="ARBA00022908"/>
    </source>
</evidence>
<dbReference type="Gene3D" id="1.10.150.130">
    <property type="match status" value="1"/>
</dbReference>
<dbReference type="PROSITE" id="PS51900">
    <property type="entry name" value="CB"/>
    <property type="match status" value="1"/>
</dbReference>
<dbReference type="GO" id="GO:0015074">
    <property type="term" value="P:DNA integration"/>
    <property type="evidence" value="ECO:0007669"/>
    <property type="project" value="UniProtKB-KW"/>
</dbReference>
<dbReference type="RefSeq" id="WP_183572160.1">
    <property type="nucleotide sequence ID" value="NZ_JACHOP010000021.1"/>
</dbReference>
<dbReference type="Gene3D" id="1.10.443.10">
    <property type="entry name" value="Intergrase catalytic core"/>
    <property type="match status" value="1"/>
</dbReference>
<comment type="similarity">
    <text evidence="1">Belongs to the 'phage' integrase family.</text>
</comment>
<dbReference type="InterPro" id="IPR044068">
    <property type="entry name" value="CB"/>
</dbReference>
<gene>
    <name evidence="7" type="ORF">HNR00_004003</name>
</gene>
<dbReference type="InterPro" id="IPR013762">
    <property type="entry name" value="Integrase-like_cat_sf"/>
</dbReference>
<dbReference type="InterPro" id="IPR004107">
    <property type="entry name" value="Integrase_SAM-like_N"/>
</dbReference>
<reference evidence="7 8" key="1">
    <citation type="submission" date="2020-08" db="EMBL/GenBank/DDBJ databases">
        <title>Genomic Encyclopedia of Type Strains, Phase IV (KMG-IV): sequencing the most valuable type-strain genomes for metagenomic binning, comparative biology and taxonomic classification.</title>
        <authorList>
            <person name="Goeker M."/>
        </authorList>
    </citation>
    <scope>NUCLEOTIDE SEQUENCE [LARGE SCALE GENOMIC DNA]</scope>
    <source>
        <strain evidence="7 8">DSM 2163</strain>
    </source>
</reference>
<dbReference type="EMBL" id="JACHOP010000021">
    <property type="protein sequence ID" value="MBB5759271.1"/>
    <property type="molecule type" value="Genomic_DNA"/>
</dbReference>
<dbReference type="InterPro" id="IPR050808">
    <property type="entry name" value="Phage_Integrase"/>
</dbReference>
<proteinExistence type="inferred from homology"/>
<dbReference type="GO" id="GO:0006310">
    <property type="term" value="P:DNA recombination"/>
    <property type="evidence" value="ECO:0007669"/>
    <property type="project" value="UniProtKB-KW"/>
</dbReference>
<evidence type="ECO:0000256" key="5">
    <source>
        <dbReference type="PROSITE-ProRule" id="PRU01248"/>
    </source>
</evidence>